<dbReference type="OrthoDB" id="3239836at2"/>
<comment type="caution">
    <text evidence="2">The sequence shown here is derived from an EMBL/GenBank/DDBJ whole genome shotgun (WGS) entry which is preliminary data.</text>
</comment>
<gene>
    <name evidence="2" type="ORF">CRD60_05955</name>
</gene>
<proteinExistence type="predicted"/>
<dbReference type="RefSeq" id="WP_113860383.1">
    <property type="nucleotide sequence ID" value="NZ_PDCG01000005.1"/>
</dbReference>
<evidence type="ECO:0000313" key="2">
    <source>
        <dbReference type="EMBL" id="RBP97538.1"/>
    </source>
</evidence>
<feature type="compositionally biased region" description="Basic and acidic residues" evidence="1">
    <location>
        <begin position="243"/>
        <end position="253"/>
    </location>
</feature>
<dbReference type="EMBL" id="PDCG01000005">
    <property type="protein sequence ID" value="RBP97538.1"/>
    <property type="molecule type" value="Genomic_DNA"/>
</dbReference>
<evidence type="ECO:0000256" key="1">
    <source>
        <dbReference type="SAM" id="MobiDB-lite"/>
    </source>
</evidence>
<dbReference type="Proteomes" id="UP000252530">
    <property type="component" value="Unassembled WGS sequence"/>
</dbReference>
<protein>
    <submittedName>
        <fullName evidence="2">Uncharacterized protein</fullName>
    </submittedName>
</protein>
<dbReference type="AlphaFoldDB" id="A0A366K8P4"/>
<feature type="region of interest" description="Disordered" evidence="1">
    <location>
        <begin position="243"/>
        <end position="269"/>
    </location>
</feature>
<evidence type="ECO:0000313" key="3">
    <source>
        <dbReference type="Proteomes" id="UP000252530"/>
    </source>
</evidence>
<keyword evidence="3" id="KW-1185">Reference proteome</keyword>
<sequence>MQTHRQPIPSRADCFRRTLVCLLCLLTLLPLQGCALPRLEGRAESEHKAGACERSYQAARADSTASAPSSGAPLLLRYQSAQRAPDEWAQVAAHCPQRFAEGTMRSGQASLTQAILAGQLGAEPPSTSSVLLTGTTGLDLASATLAAMALAEDRAGFALQLLAARRLPGADLAISDDHAQAGQQFMSMAAGKDDPRQKVYDLGPLLEALQTSADSIDANTGLTAPLVAQVEMNCVREELAAMQADRGKTENSRAKPGRKSANGHLSLDDTASQRPASLLIVSRFISARAYRSLVLGYPAFDTALYY</sequence>
<organism evidence="2 3">
    <name type="scientific">Bifidobacterium aemilianum</name>
    <dbReference type="NCBI Taxonomy" id="2493120"/>
    <lineage>
        <taxon>Bacteria</taxon>
        <taxon>Bacillati</taxon>
        <taxon>Actinomycetota</taxon>
        <taxon>Actinomycetes</taxon>
        <taxon>Bifidobacteriales</taxon>
        <taxon>Bifidobacteriaceae</taxon>
        <taxon>Bifidobacterium</taxon>
    </lineage>
</organism>
<reference evidence="2 3" key="1">
    <citation type="submission" date="2017-10" db="EMBL/GenBank/DDBJ databases">
        <title>Bifidobacterium xylocopum sp. nov. and Bifidobacterium aemilianum sp. nov., from the carpenter bee (Xylocopa violacea) digestive tract.</title>
        <authorList>
            <person name="Alberoni D."/>
            <person name="Baffoni L."/>
            <person name="Di Gioia D."/>
            <person name="Gaggia F."/>
            <person name="Biavati B."/>
        </authorList>
    </citation>
    <scope>NUCLEOTIDE SEQUENCE [LARGE SCALE GENOMIC DNA]</scope>
    <source>
        <strain evidence="2 3">XV10</strain>
    </source>
</reference>
<accession>A0A366K8P4</accession>
<name>A0A366K8P4_9BIFI</name>